<accession>A0A0F8Y645</accession>
<dbReference type="Gene3D" id="4.10.410.40">
    <property type="match status" value="1"/>
</dbReference>
<reference evidence="1" key="1">
    <citation type="journal article" date="2015" name="Nature">
        <title>Complex archaea that bridge the gap between prokaryotes and eukaryotes.</title>
        <authorList>
            <person name="Spang A."/>
            <person name="Saw J.H."/>
            <person name="Jorgensen S.L."/>
            <person name="Zaremba-Niedzwiedzka K."/>
            <person name="Martijn J."/>
            <person name="Lind A.E."/>
            <person name="van Eijk R."/>
            <person name="Schleper C."/>
            <person name="Guy L."/>
            <person name="Ettema T.J."/>
        </authorList>
    </citation>
    <scope>NUCLEOTIDE SEQUENCE</scope>
</reference>
<comment type="caution">
    <text evidence="1">The sequence shown here is derived from an EMBL/GenBank/DDBJ whole genome shotgun (WGS) entry which is preliminary data.</text>
</comment>
<name>A0A0F8Y645_9ZZZZ</name>
<dbReference type="AlphaFoldDB" id="A0A0F8Y645"/>
<gene>
    <name evidence="1" type="ORF">LCGC14_2859280</name>
</gene>
<proteinExistence type="predicted"/>
<organism evidence="1">
    <name type="scientific">marine sediment metagenome</name>
    <dbReference type="NCBI Taxonomy" id="412755"/>
    <lineage>
        <taxon>unclassified sequences</taxon>
        <taxon>metagenomes</taxon>
        <taxon>ecological metagenomes</taxon>
    </lineage>
</organism>
<sequence length="140" mass="14436">MVIRGKGTVLHQMIGTVYTAVAQLISLDLPDMESETFEADTLDNANAAIPHKGTGRTEGGSVGFEGFLDPVLASFTTLLALLTTPPAIGSEESYKIIFADTGTSEWAFTGAGLSIGGTVALGDGVKFTGGIKLDGLPTFP</sequence>
<dbReference type="EMBL" id="LAZR01055217">
    <property type="protein sequence ID" value="KKK76872.1"/>
    <property type="molecule type" value="Genomic_DNA"/>
</dbReference>
<protein>
    <submittedName>
        <fullName evidence="1">Uncharacterized protein</fullName>
    </submittedName>
</protein>
<evidence type="ECO:0000313" key="1">
    <source>
        <dbReference type="EMBL" id="KKK76872.1"/>
    </source>
</evidence>